<dbReference type="SMART" id="SM00220">
    <property type="entry name" value="S_TKc"/>
    <property type="match status" value="1"/>
</dbReference>
<dbReference type="PROSITE" id="PS00108">
    <property type="entry name" value="PROTEIN_KINASE_ST"/>
    <property type="match status" value="1"/>
</dbReference>
<dbReference type="InterPro" id="IPR051931">
    <property type="entry name" value="PAK3-like"/>
</dbReference>
<dbReference type="GO" id="GO:0005524">
    <property type="term" value="F:ATP binding"/>
    <property type="evidence" value="ECO:0007669"/>
    <property type="project" value="UniProtKB-UniRule"/>
</dbReference>
<dbReference type="Gene3D" id="3.30.200.20">
    <property type="entry name" value="Phosphorylase Kinase, domain 1"/>
    <property type="match status" value="1"/>
</dbReference>
<feature type="binding site" evidence="5">
    <location>
        <position position="132"/>
    </location>
    <ligand>
        <name>ATP</name>
        <dbReference type="ChEBI" id="CHEBI:30616"/>
    </ligand>
</feature>
<feature type="region of interest" description="Disordered" evidence="7">
    <location>
        <begin position="1"/>
        <end position="26"/>
    </location>
</feature>
<dbReference type="PROSITE" id="PS50011">
    <property type="entry name" value="PROTEIN_KINASE_DOM"/>
    <property type="match status" value="1"/>
</dbReference>
<gene>
    <name evidence="9" type="ORF">GSOID_T00009046001</name>
</gene>
<keyword evidence="6" id="KW-0808">Transferase</keyword>
<dbReference type="OrthoDB" id="266718at2759"/>
<evidence type="ECO:0000259" key="8">
    <source>
        <dbReference type="PROSITE" id="PS50011"/>
    </source>
</evidence>
<sequence>MQSQKFSNSTPIKQTNMQKTESFTEDFDTSMSWDSAGSGYASVDFTELPFEPDSTCSSLESSSIEIIESEIISSDDDEIMEESFADLMEELLQLCVDDTPWNHFSKMHHIGQGSSGTVFLSESPNGEKVAIKVINIKKLKNKQLLLNEICAMQNIIHPNLLPLKEAFFYEDAVDSELKVAIVTPYAELGNLIRFCKKTRHNEKLTALILRQVLKGLSELHRNSIAHRDIKSDNVFLKRDGTVFLSDLGFCDVTDEEGKCAGNSVIGTPYWMAPEVIKFGASSINSDIWSVGILALELFDGEPPLMSKLGSIEAAKLIAGYTGTVAPAGPMELPERFSPLFRHFLNNCFALNPMCRASCEQLLNHPFLTPCEDVTFSDILS</sequence>
<organism evidence="9">
    <name type="scientific">Oikopleura dioica</name>
    <name type="common">Tunicate</name>
    <dbReference type="NCBI Taxonomy" id="34765"/>
    <lineage>
        <taxon>Eukaryota</taxon>
        <taxon>Metazoa</taxon>
        <taxon>Chordata</taxon>
        <taxon>Tunicata</taxon>
        <taxon>Appendicularia</taxon>
        <taxon>Copelata</taxon>
        <taxon>Oikopleuridae</taxon>
        <taxon>Oikopleura</taxon>
    </lineage>
</organism>
<dbReference type="AlphaFoldDB" id="E4WVY7"/>
<dbReference type="InterPro" id="IPR017441">
    <property type="entry name" value="Protein_kinase_ATP_BS"/>
</dbReference>
<dbReference type="Pfam" id="PF00069">
    <property type="entry name" value="Pkinase"/>
    <property type="match status" value="1"/>
</dbReference>
<evidence type="ECO:0000256" key="2">
    <source>
        <dbReference type="ARBA" id="ARBA00012513"/>
    </source>
</evidence>
<dbReference type="InterPro" id="IPR008271">
    <property type="entry name" value="Ser/Thr_kinase_AS"/>
</dbReference>
<keyword evidence="6" id="KW-0418">Kinase</keyword>
<dbReference type="PANTHER" id="PTHR45832">
    <property type="entry name" value="SERINE/THREONINE-PROTEIN KINASE SAMKA-RELATED-RELATED"/>
    <property type="match status" value="1"/>
</dbReference>
<reference evidence="9" key="1">
    <citation type="journal article" date="2010" name="Science">
        <title>Plasticity of animal genome architecture unmasked by rapid evolution of a pelagic tunicate.</title>
        <authorList>
            <person name="Denoeud F."/>
            <person name="Henriet S."/>
            <person name="Mungpakdee S."/>
            <person name="Aury J.M."/>
            <person name="Da Silva C."/>
            <person name="Brinkmann H."/>
            <person name="Mikhaleva J."/>
            <person name="Olsen L.C."/>
            <person name="Jubin C."/>
            <person name="Canestro C."/>
            <person name="Bouquet J.M."/>
            <person name="Danks G."/>
            <person name="Poulain J."/>
            <person name="Campsteijn C."/>
            <person name="Adamski M."/>
            <person name="Cross I."/>
            <person name="Yadetie F."/>
            <person name="Muffato M."/>
            <person name="Louis A."/>
            <person name="Butcher S."/>
            <person name="Tsagkogeorga G."/>
            <person name="Konrad A."/>
            <person name="Singh S."/>
            <person name="Jensen M.F."/>
            <person name="Cong E.H."/>
            <person name="Eikeseth-Otteraa H."/>
            <person name="Noel B."/>
            <person name="Anthouard V."/>
            <person name="Porcel B.M."/>
            <person name="Kachouri-Lafond R."/>
            <person name="Nishino A."/>
            <person name="Ugolini M."/>
            <person name="Chourrout P."/>
            <person name="Nishida H."/>
            <person name="Aasland R."/>
            <person name="Huzurbazar S."/>
            <person name="Westhof E."/>
            <person name="Delsuc F."/>
            <person name="Lehrach H."/>
            <person name="Reinhardt R."/>
            <person name="Weissenbach J."/>
            <person name="Roy S.W."/>
            <person name="Artiguenave F."/>
            <person name="Postlethwait J.H."/>
            <person name="Manak J.R."/>
            <person name="Thompson E.M."/>
            <person name="Jaillon O."/>
            <person name="Du Pasquier L."/>
            <person name="Boudinot P."/>
            <person name="Liberles D.A."/>
            <person name="Volff J.N."/>
            <person name="Philippe H."/>
            <person name="Lenhard B."/>
            <person name="Roest Crollius H."/>
            <person name="Wincker P."/>
            <person name="Chourrout D."/>
        </authorList>
    </citation>
    <scope>NUCLEOTIDE SEQUENCE [LARGE SCALE GENOMIC DNA]</scope>
</reference>
<evidence type="ECO:0000256" key="7">
    <source>
        <dbReference type="SAM" id="MobiDB-lite"/>
    </source>
</evidence>
<dbReference type="EC" id="2.7.11.1" evidence="2"/>
<evidence type="ECO:0000313" key="10">
    <source>
        <dbReference type="Proteomes" id="UP000001307"/>
    </source>
</evidence>
<dbReference type="SUPFAM" id="SSF56112">
    <property type="entry name" value="Protein kinase-like (PK-like)"/>
    <property type="match status" value="1"/>
</dbReference>
<dbReference type="InterPro" id="IPR000719">
    <property type="entry name" value="Prot_kinase_dom"/>
</dbReference>
<keyword evidence="10" id="KW-1185">Reference proteome</keyword>
<accession>E4WVY7</accession>
<evidence type="ECO:0000256" key="6">
    <source>
        <dbReference type="RuleBase" id="RU000304"/>
    </source>
</evidence>
<dbReference type="Gene3D" id="1.10.510.10">
    <property type="entry name" value="Transferase(Phosphotransferase) domain 1"/>
    <property type="match status" value="1"/>
</dbReference>
<dbReference type="PANTHER" id="PTHR45832:SF22">
    <property type="entry name" value="SERINE_THREONINE-PROTEIN KINASE SAMKA-RELATED"/>
    <property type="match status" value="1"/>
</dbReference>
<feature type="domain" description="Protein kinase" evidence="8">
    <location>
        <begin position="104"/>
        <end position="367"/>
    </location>
</feature>
<dbReference type="PROSITE" id="PS00107">
    <property type="entry name" value="PROTEIN_KINASE_ATP"/>
    <property type="match status" value="1"/>
</dbReference>
<evidence type="ECO:0000256" key="4">
    <source>
        <dbReference type="ARBA" id="ARBA00022840"/>
    </source>
</evidence>
<dbReference type="GO" id="GO:0004674">
    <property type="term" value="F:protein serine/threonine kinase activity"/>
    <property type="evidence" value="ECO:0007669"/>
    <property type="project" value="UniProtKB-KW"/>
</dbReference>
<protein>
    <recommendedName>
        <fullName evidence="2">non-specific serine/threonine protein kinase</fullName>
        <ecNumber evidence="2">2.7.11.1</ecNumber>
    </recommendedName>
</protein>
<dbReference type="InterPro" id="IPR011009">
    <property type="entry name" value="Kinase-like_dom_sf"/>
</dbReference>
<keyword evidence="4 5" id="KW-0067">ATP-binding</keyword>
<evidence type="ECO:0000313" key="9">
    <source>
        <dbReference type="EMBL" id="CBY21290.1"/>
    </source>
</evidence>
<proteinExistence type="inferred from homology"/>
<feature type="compositionally biased region" description="Polar residues" evidence="7">
    <location>
        <begin position="1"/>
        <end position="21"/>
    </location>
</feature>
<dbReference type="EMBL" id="FN653017">
    <property type="protein sequence ID" value="CBY21290.1"/>
    <property type="molecule type" value="Genomic_DNA"/>
</dbReference>
<dbReference type="Proteomes" id="UP000001307">
    <property type="component" value="Unassembled WGS sequence"/>
</dbReference>
<evidence type="ECO:0000256" key="5">
    <source>
        <dbReference type="PROSITE-ProRule" id="PRU10141"/>
    </source>
</evidence>
<evidence type="ECO:0000256" key="3">
    <source>
        <dbReference type="ARBA" id="ARBA00022741"/>
    </source>
</evidence>
<evidence type="ECO:0000256" key="1">
    <source>
        <dbReference type="ARBA" id="ARBA00008874"/>
    </source>
</evidence>
<name>E4WVY7_OIKDI</name>
<dbReference type="InParanoid" id="E4WVY7"/>
<comment type="similarity">
    <text evidence="1">Belongs to the protein kinase superfamily. STE Ser/Thr protein kinase family. STE20 subfamily.</text>
</comment>
<keyword evidence="3 5" id="KW-0547">Nucleotide-binding</keyword>
<keyword evidence="6" id="KW-0723">Serine/threonine-protein kinase</keyword>